<dbReference type="InterPro" id="IPR041628">
    <property type="entry name" value="ChlI/MoxR_AAA_lid"/>
</dbReference>
<dbReference type="GO" id="GO:0005524">
    <property type="term" value="F:ATP binding"/>
    <property type="evidence" value="ECO:0007669"/>
    <property type="project" value="InterPro"/>
</dbReference>
<dbReference type="Pfam" id="PF07726">
    <property type="entry name" value="AAA_3"/>
    <property type="match status" value="1"/>
</dbReference>
<dbReference type="InterPro" id="IPR011703">
    <property type="entry name" value="ATPase_AAA-3"/>
</dbReference>
<organism evidence="3 4">
    <name type="scientific">Moritella marina ATCC 15381</name>
    <dbReference type="NCBI Taxonomy" id="1202962"/>
    <lineage>
        <taxon>Bacteria</taxon>
        <taxon>Pseudomonadati</taxon>
        <taxon>Pseudomonadota</taxon>
        <taxon>Gammaproteobacteria</taxon>
        <taxon>Alteromonadales</taxon>
        <taxon>Moritellaceae</taxon>
        <taxon>Moritella</taxon>
    </lineage>
</organism>
<dbReference type="RefSeq" id="WP_019440640.1">
    <property type="nucleotide sequence ID" value="NZ_ALOE01000009.1"/>
</dbReference>
<dbReference type="PIRSF" id="PIRSF002849">
    <property type="entry name" value="AAA_ATPase_chaperone_MoxR_prd"/>
    <property type="match status" value="1"/>
</dbReference>
<evidence type="ECO:0000313" key="3">
    <source>
        <dbReference type="EMBL" id="QFI38305.1"/>
    </source>
</evidence>
<dbReference type="Gene3D" id="3.40.50.300">
    <property type="entry name" value="P-loop containing nucleotide triphosphate hydrolases"/>
    <property type="match status" value="1"/>
</dbReference>
<dbReference type="InterPro" id="IPR027417">
    <property type="entry name" value="P-loop_NTPase"/>
</dbReference>
<dbReference type="KEGG" id="mmaa:FR932_10830"/>
<dbReference type="PANTHER" id="PTHR42759:SF1">
    <property type="entry name" value="MAGNESIUM-CHELATASE SUBUNIT CHLD"/>
    <property type="match status" value="1"/>
</dbReference>
<dbReference type="OrthoDB" id="9808397at2"/>
<dbReference type="Proteomes" id="UP000327424">
    <property type="component" value="Chromosome"/>
</dbReference>
<dbReference type="PANTHER" id="PTHR42759">
    <property type="entry name" value="MOXR FAMILY PROTEIN"/>
    <property type="match status" value="1"/>
</dbReference>
<reference evidence="3 4" key="1">
    <citation type="submission" date="2019-09" db="EMBL/GenBank/DDBJ databases">
        <title>Hybrid Assembly of the complete Genome of the Deep-Sea Bacterium Moritella marina from long Nanopore and Illumina reads.</title>
        <authorList>
            <person name="Magin S."/>
            <person name="Georgoulis A."/>
            <person name="Papadimitriou K."/>
            <person name="Iliakis G."/>
            <person name="Vorgias C.E."/>
        </authorList>
    </citation>
    <scope>NUCLEOTIDE SEQUENCE [LARGE SCALE GENOMIC DNA]</scope>
    <source>
        <strain evidence="3 4">MP-1</strain>
    </source>
</reference>
<dbReference type="GO" id="GO:0016887">
    <property type="term" value="F:ATP hydrolysis activity"/>
    <property type="evidence" value="ECO:0007669"/>
    <property type="project" value="InterPro"/>
</dbReference>
<evidence type="ECO:0000313" key="4">
    <source>
        <dbReference type="Proteomes" id="UP000327424"/>
    </source>
</evidence>
<dbReference type="Gene3D" id="1.10.8.80">
    <property type="entry name" value="Magnesium chelatase subunit I, C-Terminal domain"/>
    <property type="match status" value="1"/>
</dbReference>
<dbReference type="AlphaFoldDB" id="A0A5J6WN80"/>
<accession>A0A5J6WN80</accession>
<dbReference type="Pfam" id="PF17863">
    <property type="entry name" value="AAA_lid_2"/>
    <property type="match status" value="1"/>
</dbReference>
<keyword evidence="4" id="KW-1185">Reference proteome</keyword>
<protein>
    <submittedName>
        <fullName evidence="3">MoxR family ATPase</fullName>
    </submittedName>
</protein>
<name>A0A5J6WN80_MORMI</name>
<proteinExistence type="predicted"/>
<dbReference type="SUPFAM" id="SSF52540">
    <property type="entry name" value="P-loop containing nucleoside triphosphate hydrolases"/>
    <property type="match status" value="1"/>
</dbReference>
<dbReference type="EMBL" id="CP044399">
    <property type="protein sequence ID" value="QFI38305.1"/>
    <property type="molecule type" value="Genomic_DNA"/>
</dbReference>
<gene>
    <name evidence="3" type="ORF">FR932_10830</name>
</gene>
<evidence type="ECO:0000259" key="2">
    <source>
        <dbReference type="Pfam" id="PF17863"/>
    </source>
</evidence>
<dbReference type="InterPro" id="IPR050764">
    <property type="entry name" value="CbbQ/NirQ/NorQ/GpvN"/>
</dbReference>
<feature type="domain" description="ChlI/MoxR AAA lid" evidence="2">
    <location>
        <begin position="251"/>
        <end position="313"/>
    </location>
</feature>
<evidence type="ECO:0000259" key="1">
    <source>
        <dbReference type="Pfam" id="PF07726"/>
    </source>
</evidence>
<feature type="domain" description="ATPase AAA-3" evidence="1">
    <location>
        <begin position="40"/>
        <end position="171"/>
    </location>
</feature>
<sequence length="325" mass="35600">MDKQAVYTQLELLKNGLQSQVLGQADIVKGLLVALLADGHVLLEGLPGTAKTRSVKALSELLGLSQGRVQFTPDLLPSDVIGYESLSVNSDQQIDFNPGPVFNSVLLADEINRAPPKVQSALLEAMEERQVTVGNTSHKMQPVFMVMATQNPIEQEGTYPLPEAQMDRFLFKLILDYPDHDTELAIIRLVRGQNKQKSMQLTRLENAEAFILTARDLVDEVYISENIEQYIVSLVMATRDPTTTNNEQLAELIRVGASPRASIALDKAARAHALLSGRDFVDPDDVRAVAVPVLNHRITLSYNAVALGKSASQVVIDLIKATPVL</sequence>